<feature type="compositionally biased region" description="Basic and acidic residues" evidence="1">
    <location>
        <begin position="66"/>
        <end position="75"/>
    </location>
</feature>
<dbReference type="Proteomes" id="UP000314294">
    <property type="component" value="Unassembled WGS sequence"/>
</dbReference>
<dbReference type="EMBL" id="SRLO01000103">
    <property type="protein sequence ID" value="TNN75494.1"/>
    <property type="molecule type" value="Genomic_DNA"/>
</dbReference>
<dbReference type="AlphaFoldDB" id="A0A4Z2IDM5"/>
<gene>
    <name evidence="2" type="ORF">EYF80_014306</name>
</gene>
<feature type="region of interest" description="Disordered" evidence="1">
    <location>
        <begin position="66"/>
        <end position="106"/>
    </location>
</feature>
<organism evidence="2 3">
    <name type="scientific">Liparis tanakae</name>
    <name type="common">Tanaka's snailfish</name>
    <dbReference type="NCBI Taxonomy" id="230148"/>
    <lineage>
        <taxon>Eukaryota</taxon>
        <taxon>Metazoa</taxon>
        <taxon>Chordata</taxon>
        <taxon>Craniata</taxon>
        <taxon>Vertebrata</taxon>
        <taxon>Euteleostomi</taxon>
        <taxon>Actinopterygii</taxon>
        <taxon>Neopterygii</taxon>
        <taxon>Teleostei</taxon>
        <taxon>Neoteleostei</taxon>
        <taxon>Acanthomorphata</taxon>
        <taxon>Eupercaria</taxon>
        <taxon>Perciformes</taxon>
        <taxon>Cottioidei</taxon>
        <taxon>Cottales</taxon>
        <taxon>Liparidae</taxon>
        <taxon>Liparis</taxon>
    </lineage>
</organism>
<evidence type="ECO:0000313" key="3">
    <source>
        <dbReference type="Proteomes" id="UP000314294"/>
    </source>
</evidence>
<proteinExistence type="predicted"/>
<reference evidence="2 3" key="1">
    <citation type="submission" date="2019-03" db="EMBL/GenBank/DDBJ databases">
        <title>First draft genome of Liparis tanakae, snailfish: a comprehensive survey of snailfish specific genes.</title>
        <authorList>
            <person name="Kim W."/>
            <person name="Song I."/>
            <person name="Jeong J.-H."/>
            <person name="Kim D."/>
            <person name="Kim S."/>
            <person name="Ryu S."/>
            <person name="Song J.Y."/>
            <person name="Lee S.K."/>
        </authorList>
    </citation>
    <scope>NUCLEOTIDE SEQUENCE [LARGE SCALE GENOMIC DNA]</scope>
    <source>
        <tissue evidence="2">Muscle</tissue>
    </source>
</reference>
<accession>A0A4Z2IDM5</accession>
<name>A0A4Z2IDM5_9TELE</name>
<comment type="caution">
    <text evidence="2">The sequence shown here is derived from an EMBL/GenBank/DDBJ whole genome shotgun (WGS) entry which is preliminary data.</text>
</comment>
<evidence type="ECO:0000256" key="1">
    <source>
        <dbReference type="SAM" id="MobiDB-lite"/>
    </source>
</evidence>
<protein>
    <submittedName>
        <fullName evidence="2">Uncharacterized protein</fullName>
    </submittedName>
</protein>
<keyword evidence="3" id="KW-1185">Reference proteome</keyword>
<sequence length="149" mass="16355">MSLSDRGISPVSSAAAEVSRLVSVSVSGPRGPSFCQGATKRSVSRVSEMKIPEVQNKWVRKRQEDMTCHETEPQKTQHTVYTQGGELQRCKKKAPGPGGPLEVGYRRRTSVSRESLKWLLKVSMLELNQAQQTVDRLAVGWLGSKAAAC</sequence>
<evidence type="ECO:0000313" key="2">
    <source>
        <dbReference type="EMBL" id="TNN75494.1"/>
    </source>
</evidence>